<dbReference type="GO" id="GO:0005743">
    <property type="term" value="C:mitochondrial inner membrane"/>
    <property type="evidence" value="ECO:0007669"/>
    <property type="project" value="UniProtKB-SubCell"/>
</dbReference>
<evidence type="ECO:0000313" key="8">
    <source>
        <dbReference type="Proteomes" id="UP001162060"/>
    </source>
</evidence>
<evidence type="ECO:0000256" key="6">
    <source>
        <dbReference type="ARBA" id="ARBA00023136"/>
    </source>
</evidence>
<evidence type="ECO:0000256" key="5">
    <source>
        <dbReference type="ARBA" id="ARBA00023128"/>
    </source>
</evidence>
<keyword evidence="3" id="KW-0999">Mitochondrion inner membrane</keyword>
<sequence>MNGPSGSEKIVHTTGAGAFFGAAVGSVESVWAIPKLGAKLPVLSSQLKHVGLRSLVFAAVGCIYSTGEYVAATIRQKEDPINAGVGGALVGVVPGMVRHSMRVGVGSGVAMGAAMCAATFWQSSQTSPMEKYAKARHAEHS</sequence>
<comment type="subcellular location">
    <subcellularLocation>
        <location evidence="1">Mitochondrion inner membrane</location>
        <topology evidence="1">Multi-pass membrane protein</topology>
    </subcellularLocation>
</comment>
<evidence type="ECO:0000256" key="3">
    <source>
        <dbReference type="ARBA" id="ARBA00022792"/>
    </source>
</evidence>
<dbReference type="PANTHER" id="PTHR21382:SF1">
    <property type="entry name" value="NADH DEHYDROGENASE [UBIQUINONE] 1 ALPHA SUBCOMPLEX SUBUNIT 11"/>
    <property type="match status" value="1"/>
</dbReference>
<reference evidence="7" key="1">
    <citation type="submission" date="2024-01" db="EMBL/GenBank/DDBJ databases">
        <authorList>
            <person name="Webb A."/>
        </authorList>
    </citation>
    <scope>NUCLEOTIDE SEQUENCE</scope>
    <source>
        <strain evidence="7">Pm1</strain>
    </source>
</reference>
<evidence type="ECO:0000256" key="4">
    <source>
        <dbReference type="ARBA" id="ARBA00022989"/>
    </source>
</evidence>
<dbReference type="Pfam" id="PF02466">
    <property type="entry name" value="Tim17"/>
    <property type="match status" value="1"/>
</dbReference>
<evidence type="ECO:0000313" key="7">
    <source>
        <dbReference type="EMBL" id="CAK7937198.1"/>
    </source>
</evidence>
<dbReference type="GO" id="GO:0006120">
    <property type="term" value="P:mitochondrial electron transport, NADH to ubiquinone"/>
    <property type="evidence" value="ECO:0007669"/>
    <property type="project" value="InterPro"/>
</dbReference>
<evidence type="ECO:0008006" key="9">
    <source>
        <dbReference type="Google" id="ProtNLM"/>
    </source>
</evidence>
<protein>
    <recommendedName>
        <fullName evidence="9">NADH dehydrogenase [ubiquinone] 1 alpha subcomplex subunit 11</fullName>
    </recommendedName>
</protein>
<keyword evidence="5" id="KW-0496">Mitochondrion</keyword>
<proteinExistence type="predicted"/>
<comment type="caution">
    <text evidence="7">The sequence shown here is derived from an EMBL/GenBank/DDBJ whole genome shotgun (WGS) entry which is preliminary data.</text>
</comment>
<accession>A0AAV1UVD9</accession>
<dbReference type="AlphaFoldDB" id="A0AAV1UVD9"/>
<dbReference type="GO" id="GO:0045271">
    <property type="term" value="C:respiratory chain complex I"/>
    <property type="evidence" value="ECO:0007669"/>
    <property type="project" value="InterPro"/>
</dbReference>
<evidence type="ECO:0000256" key="1">
    <source>
        <dbReference type="ARBA" id="ARBA00004448"/>
    </source>
</evidence>
<keyword evidence="4" id="KW-1133">Transmembrane helix</keyword>
<dbReference type="PANTHER" id="PTHR21382">
    <property type="entry name" value="NADH-UBIQUINONE OXIDOREDUCTASE SUBUNIT"/>
    <property type="match status" value="1"/>
</dbReference>
<dbReference type="InterPro" id="IPR039205">
    <property type="entry name" value="NDUFA11"/>
</dbReference>
<name>A0AAV1UVD9_9STRA</name>
<evidence type="ECO:0000256" key="2">
    <source>
        <dbReference type="ARBA" id="ARBA00022692"/>
    </source>
</evidence>
<gene>
    <name evidence="7" type="ORF">PM001_LOCUS22348</name>
</gene>
<dbReference type="Proteomes" id="UP001162060">
    <property type="component" value="Unassembled WGS sequence"/>
</dbReference>
<dbReference type="EMBL" id="CAKLBY020000226">
    <property type="protein sequence ID" value="CAK7937198.1"/>
    <property type="molecule type" value="Genomic_DNA"/>
</dbReference>
<organism evidence="7 8">
    <name type="scientific">Peronospora matthiolae</name>
    <dbReference type="NCBI Taxonomy" id="2874970"/>
    <lineage>
        <taxon>Eukaryota</taxon>
        <taxon>Sar</taxon>
        <taxon>Stramenopiles</taxon>
        <taxon>Oomycota</taxon>
        <taxon>Peronosporomycetes</taxon>
        <taxon>Peronosporales</taxon>
        <taxon>Peronosporaceae</taxon>
        <taxon>Peronospora</taxon>
    </lineage>
</organism>
<keyword evidence="2" id="KW-0812">Transmembrane</keyword>
<keyword evidence="6" id="KW-0472">Membrane</keyword>